<dbReference type="GO" id="GO:0005783">
    <property type="term" value="C:endoplasmic reticulum"/>
    <property type="evidence" value="ECO:0007669"/>
    <property type="project" value="TreeGrafter"/>
</dbReference>
<evidence type="ECO:0000256" key="1">
    <source>
        <dbReference type="ARBA" id="ARBA00004141"/>
    </source>
</evidence>
<comment type="subcellular location">
    <subcellularLocation>
        <location evidence="1">Membrane</location>
        <topology evidence="1">Multi-pass membrane protein</topology>
    </subcellularLocation>
</comment>
<dbReference type="OrthoDB" id="340608at2759"/>
<feature type="compositionally biased region" description="Low complexity" evidence="6">
    <location>
        <begin position="294"/>
        <end position="354"/>
    </location>
</feature>
<feature type="region of interest" description="Disordered" evidence="6">
    <location>
        <begin position="454"/>
        <end position="521"/>
    </location>
</feature>
<dbReference type="PROSITE" id="PS50177">
    <property type="entry name" value="NTF2_DOMAIN"/>
    <property type="match status" value="1"/>
</dbReference>
<dbReference type="Pfam" id="PF03381">
    <property type="entry name" value="CDC50"/>
    <property type="match status" value="1"/>
</dbReference>
<dbReference type="AlphaFoldDB" id="A0A642UV92"/>
<evidence type="ECO:0000256" key="6">
    <source>
        <dbReference type="SAM" id="MobiDB-lite"/>
    </source>
</evidence>
<comment type="similarity">
    <text evidence="2">Belongs to the CDC50/LEM3 family.</text>
</comment>
<dbReference type="GO" id="GO:0005886">
    <property type="term" value="C:plasma membrane"/>
    <property type="evidence" value="ECO:0007669"/>
    <property type="project" value="TreeGrafter"/>
</dbReference>
<name>A0A642UV92_DIURU</name>
<evidence type="ECO:0000256" key="4">
    <source>
        <dbReference type="ARBA" id="ARBA00022989"/>
    </source>
</evidence>
<evidence type="ECO:0000313" key="9">
    <source>
        <dbReference type="EMBL" id="KAA8906082.1"/>
    </source>
</evidence>
<dbReference type="EMBL" id="SWFT01000038">
    <property type="protein sequence ID" value="KAA8906082.1"/>
    <property type="molecule type" value="Genomic_DNA"/>
</dbReference>
<sequence>MSMSPAPEAKGFTEEEAGHIGWNFVSKYYESYNTNIDVLYSMYAPQSSLSHARFPHGDSTTPQVVKAKGRSAIKARYAEDDCADQANRIVITSAAIDACLGANILVVVYGEWAKADSQFYQFTQTFVLTSRGTTYFIANDVLRFLTWDLKDASSAPEAQLAGKQTDDVKVGDAETAAVTEPVTKDATPQPTAETTPAATTPAPEPQQPQQQQPQQQQSPAAGAATTAETVTSPEQPTPSTTTDESEAVVAEKAASQEPVEQQSSTTTEQQAEKQEKEEDKDEAKPVEEAKPEAKSSVTSSAAASPSPSSAPTPSSWAGIVSSSTPKPAAKPVAATTKKPVAPQSKPSSVSPQSPNGGFQPHHGDKQWNSVFLKVQGASRFDPEAIKASVEQEYGAIKFWKHSNVGWVCDFVAPESKTRALADKQMDVNGVTVLIEQKFFKKPINKDGKFVDKRKNFTKNGPAKFNKEGGYDKRKGAHRKRTHGKGRLMNFLRRRRSDDDAGDEGDQFEVSATEKSRKPPNTAFRQQRLKAWQPILTPKTVIPFLFLLAVIFAPLGIAMLYTSYNVHDIVVDYSYCDAEASDTYQEIPKKYASSHLSSGDKPKVEWKVETVDGEWGSHPVCTIKYEITKDLKGPLFLYYKLTNFYQNHRKYVESFDIDQLKGKPVSHDDITDKCKPLRFHKDFGGDTDKVIYPCGLIANSVFNDTIGNPVLLNPANGEVNQTYEFSQEDISWSSDRNNRFKKTEYKPEDVVPPPNWAVRYPDGYTEDNMPNLQEMQHLQNWMRTSGLPSFYKLYGKNHDDVMSSGVYEMKIDMYYPVSVYGGHKSVVITTSSTIGGRNLSLGVIYIIVAVICVVLAVVFLLQHLIKPRAIGDHEFLSNDHQFRSQL</sequence>
<evidence type="ECO:0000256" key="2">
    <source>
        <dbReference type="ARBA" id="ARBA00009457"/>
    </source>
</evidence>
<gene>
    <name evidence="9" type="ORF">DIURU_001265</name>
</gene>
<comment type="caution">
    <text evidence="9">The sequence shown here is derived from an EMBL/GenBank/DDBJ whole genome shotgun (WGS) entry which is preliminary data.</text>
</comment>
<dbReference type="SUPFAM" id="SSF54427">
    <property type="entry name" value="NTF2-like"/>
    <property type="match status" value="1"/>
</dbReference>
<dbReference type="VEuPathDB" id="FungiDB:DIURU_001265"/>
<dbReference type="InterPro" id="IPR005045">
    <property type="entry name" value="CDC50/LEM3_fam"/>
</dbReference>
<keyword evidence="10" id="KW-1185">Reference proteome</keyword>
<evidence type="ECO:0000256" key="7">
    <source>
        <dbReference type="SAM" id="Phobius"/>
    </source>
</evidence>
<dbReference type="Proteomes" id="UP000449547">
    <property type="component" value="Unassembled WGS sequence"/>
</dbReference>
<protein>
    <recommendedName>
        <fullName evidence="8">NTF2 domain-containing protein</fullName>
    </recommendedName>
</protein>
<reference evidence="9 10" key="1">
    <citation type="submission" date="2019-07" db="EMBL/GenBank/DDBJ databases">
        <title>Genome assembly of two rare yeast pathogens: Diutina rugosa and Trichomonascus ciferrii.</title>
        <authorList>
            <person name="Mixao V."/>
            <person name="Saus E."/>
            <person name="Hansen A."/>
            <person name="Lass-Flor C."/>
            <person name="Gabaldon T."/>
        </authorList>
    </citation>
    <scope>NUCLEOTIDE SEQUENCE [LARGE SCALE GENOMIC DNA]</scope>
    <source>
        <strain evidence="9 10">CBS 613</strain>
    </source>
</reference>
<dbReference type="InterPro" id="IPR018222">
    <property type="entry name" value="Nuclear_transport_factor_2_euk"/>
</dbReference>
<proteinExistence type="inferred from homology"/>
<accession>A0A642UV92</accession>
<feature type="compositionally biased region" description="Low complexity" evidence="6">
    <location>
        <begin position="186"/>
        <end position="269"/>
    </location>
</feature>
<dbReference type="InterPro" id="IPR032710">
    <property type="entry name" value="NTF2-like_dom_sf"/>
</dbReference>
<evidence type="ECO:0000313" key="10">
    <source>
        <dbReference type="Proteomes" id="UP000449547"/>
    </source>
</evidence>
<feature type="compositionally biased region" description="Basic and acidic residues" evidence="6">
    <location>
        <begin position="270"/>
        <end position="293"/>
    </location>
</feature>
<keyword evidence="5 7" id="KW-0472">Membrane</keyword>
<feature type="compositionally biased region" description="Basic and acidic residues" evidence="6">
    <location>
        <begin position="464"/>
        <end position="473"/>
    </location>
</feature>
<evidence type="ECO:0000259" key="8">
    <source>
        <dbReference type="PROSITE" id="PS50177"/>
    </source>
</evidence>
<dbReference type="Gene3D" id="3.10.450.50">
    <property type="match status" value="1"/>
</dbReference>
<dbReference type="InterPro" id="IPR002075">
    <property type="entry name" value="NTF2_dom"/>
</dbReference>
<feature type="domain" description="NTF2" evidence="8">
    <location>
        <begin position="20"/>
        <end position="144"/>
    </location>
</feature>
<dbReference type="PANTHER" id="PTHR10926:SF0">
    <property type="entry name" value="CDC50, ISOFORM A"/>
    <property type="match status" value="1"/>
</dbReference>
<dbReference type="PANTHER" id="PTHR10926">
    <property type="entry name" value="CELL CYCLE CONTROL PROTEIN 50"/>
    <property type="match status" value="1"/>
</dbReference>
<keyword evidence="3 7" id="KW-0812">Transmembrane</keyword>
<feature type="region of interest" description="Disordered" evidence="6">
    <location>
        <begin position="155"/>
        <end position="364"/>
    </location>
</feature>
<feature type="transmembrane region" description="Helical" evidence="7">
    <location>
        <begin position="539"/>
        <end position="560"/>
    </location>
</feature>
<dbReference type="GO" id="GO:0005794">
    <property type="term" value="C:Golgi apparatus"/>
    <property type="evidence" value="ECO:0007669"/>
    <property type="project" value="TreeGrafter"/>
</dbReference>
<dbReference type="Pfam" id="PF02136">
    <property type="entry name" value="NTF2"/>
    <property type="match status" value="1"/>
</dbReference>
<dbReference type="CDD" id="cd00780">
    <property type="entry name" value="NTF2"/>
    <property type="match status" value="1"/>
</dbReference>
<evidence type="ECO:0000256" key="5">
    <source>
        <dbReference type="ARBA" id="ARBA00023136"/>
    </source>
</evidence>
<feature type="transmembrane region" description="Helical" evidence="7">
    <location>
        <begin position="838"/>
        <end position="860"/>
    </location>
</feature>
<dbReference type="RefSeq" id="XP_034013995.1">
    <property type="nucleotide sequence ID" value="XM_034153789.1"/>
</dbReference>
<keyword evidence="4 7" id="KW-1133">Transmembrane helix</keyword>
<dbReference type="GeneID" id="54779918"/>
<evidence type="ECO:0000256" key="3">
    <source>
        <dbReference type="ARBA" id="ARBA00022692"/>
    </source>
</evidence>
<feature type="compositionally biased region" description="Basic residues" evidence="6">
    <location>
        <begin position="474"/>
        <end position="485"/>
    </location>
</feature>
<organism evidence="9 10">
    <name type="scientific">Diutina rugosa</name>
    <name type="common">Yeast</name>
    <name type="synonym">Candida rugosa</name>
    <dbReference type="NCBI Taxonomy" id="5481"/>
    <lineage>
        <taxon>Eukaryota</taxon>
        <taxon>Fungi</taxon>
        <taxon>Dikarya</taxon>
        <taxon>Ascomycota</taxon>
        <taxon>Saccharomycotina</taxon>
        <taxon>Pichiomycetes</taxon>
        <taxon>Debaryomycetaceae</taxon>
        <taxon>Diutina</taxon>
    </lineage>
</organism>